<accession>X1TTE3</accession>
<dbReference type="AlphaFoldDB" id="X1TTE3"/>
<gene>
    <name evidence="1" type="ORF">S12H4_29081</name>
</gene>
<name>X1TTE3_9ZZZZ</name>
<protein>
    <recommendedName>
        <fullName evidence="2">Protein-L-isoaspartate O-methyltransferase</fullName>
    </recommendedName>
</protein>
<evidence type="ECO:0000313" key="1">
    <source>
        <dbReference type="EMBL" id="GAI94651.1"/>
    </source>
</evidence>
<reference evidence="1" key="1">
    <citation type="journal article" date="2014" name="Front. Microbiol.">
        <title>High frequency of phylogenetically diverse reductive dehalogenase-homologous genes in deep subseafloor sedimentary metagenomes.</title>
        <authorList>
            <person name="Kawai M."/>
            <person name="Futagami T."/>
            <person name="Toyoda A."/>
            <person name="Takaki Y."/>
            <person name="Nishi S."/>
            <person name="Hori S."/>
            <person name="Arai W."/>
            <person name="Tsubouchi T."/>
            <person name="Morono Y."/>
            <person name="Uchiyama I."/>
            <person name="Ito T."/>
            <person name="Fujiyama A."/>
            <person name="Inagaki F."/>
            <person name="Takami H."/>
        </authorList>
    </citation>
    <scope>NUCLEOTIDE SEQUENCE</scope>
    <source>
        <strain evidence="1">Expedition CK06-06</strain>
    </source>
</reference>
<comment type="caution">
    <text evidence="1">The sequence shown here is derived from an EMBL/GenBank/DDBJ whole genome shotgun (WGS) entry which is preliminary data.</text>
</comment>
<dbReference type="InterPro" id="IPR029063">
    <property type="entry name" value="SAM-dependent_MTases_sf"/>
</dbReference>
<evidence type="ECO:0008006" key="2">
    <source>
        <dbReference type="Google" id="ProtNLM"/>
    </source>
</evidence>
<dbReference type="Gene3D" id="3.40.50.150">
    <property type="entry name" value="Vaccinia Virus protein VP39"/>
    <property type="match status" value="1"/>
</dbReference>
<proteinExistence type="predicted"/>
<dbReference type="Pfam" id="PF01135">
    <property type="entry name" value="PCMT"/>
    <property type="match status" value="1"/>
</dbReference>
<dbReference type="EMBL" id="BARW01016746">
    <property type="protein sequence ID" value="GAI94651.1"/>
    <property type="molecule type" value="Genomic_DNA"/>
</dbReference>
<organism evidence="1">
    <name type="scientific">marine sediment metagenome</name>
    <dbReference type="NCBI Taxonomy" id="412755"/>
    <lineage>
        <taxon>unclassified sequences</taxon>
        <taxon>metagenomes</taxon>
        <taxon>ecological metagenomes</taxon>
    </lineage>
</organism>
<feature type="non-terminal residue" evidence="1">
    <location>
        <position position="1"/>
    </location>
</feature>
<sequence>LLEQLSDGGRLVIPIGQTLYDQQIVVYTRKKDQMTAKEDLAVRFVPLVQGG</sequence>